<feature type="region of interest" description="Disordered" evidence="1">
    <location>
        <begin position="670"/>
        <end position="705"/>
    </location>
</feature>
<keyword evidence="3" id="KW-1185">Reference proteome</keyword>
<reference evidence="2" key="1">
    <citation type="journal article" date="2020" name="bioRxiv">
        <title>Genomic and phenotypic heterogeneity of clinical isolates of the human pathogens Aspergillus fumigatus, Aspergillus lentulus and Aspergillus fumigatiaffinis.</title>
        <authorList>
            <person name="dos Santos R.A.C."/>
            <person name="Steenwyk J.L."/>
            <person name="Rivero-Menendez O."/>
            <person name="Mead M.E."/>
            <person name="Silva L.P."/>
            <person name="Bastos R.W."/>
            <person name="Alastruey-Izquierdo A."/>
            <person name="Goldman G.H."/>
            <person name="Rokas A."/>
        </authorList>
    </citation>
    <scope>NUCLEOTIDE SEQUENCE</scope>
    <source>
        <strain evidence="2">CNM-CM6805</strain>
    </source>
</reference>
<dbReference type="Proteomes" id="UP000653565">
    <property type="component" value="Unassembled WGS sequence"/>
</dbReference>
<feature type="compositionally biased region" description="Polar residues" evidence="1">
    <location>
        <begin position="460"/>
        <end position="471"/>
    </location>
</feature>
<feature type="compositionally biased region" description="Basic and acidic residues" evidence="1">
    <location>
        <begin position="529"/>
        <end position="544"/>
    </location>
</feature>
<feature type="compositionally biased region" description="Polar residues" evidence="1">
    <location>
        <begin position="186"/>
        <end position="201"/>
    </location>
</feature>
<reference evidence="2" key="2">
    <citation type="submission" date="2020-04" db="EMBL/GenBank/DDBJ databases">
        <authorList>
            <person name="Santos R.A.C."/>
            <person name="Steenwyk J.L."/>
            <person name="Rivero-Menendez O."/>
            <person name="Mead M.E."/>
            <person name="Silva L.P."/>
            <person name="Bastos R.W."/>
            <person name="Alastruey-Izquierdo A."/>
            <person name="Goldman G.H."/>
            <person name="Rokas A."/>
        </authorList>
    </citation>
    <scope>NUCLEOTIDE SEQUENCE</scope>
    <source>
        <strain evidence="2">CNM-CM6805</strain>
    </source>
</reference>
<proteinExistence type="predicted"/>
<comment type="caution">
    <text evidence="2">The sequence shown here is derived from an EMBL/GenBank/DDBJ whole genome shotgun (WGS) entry which is preliminary data.</text>
</comment>
<feature type="region of interest" description="Disordered" evidence="1">
    <location>
        <begin position="442"/>
        <end position="593"/>
    </location>
</feature>
<dbReference type="EMBL" id="JAAAPX010000121">
    <property type="protein sequence ID" value="KAF4230038.1"/>
    <property type="molecule type" value="Genomic_DNA"/>
</dbReference>
<feature type="compositionally biased region" description="Basic residues" evidence="1">
    <location>
        <begin position="476"/>
        <end position="489"/>
    </location>
</feature>
<name>A0A8H4GXE1_9EURO</name>
<gene>
    <name evidence="2" type="ORF">CNMCM6805_001003</name>
</gene>
<feature type="compositionally biased region" description="Polar residues" evidence="1">
    <location>
        <begin position="69"/>
        <end position="90"/>
    </location>
</feature>
<feature type="compositionally biased region" description="Low complexity" evidence="1">
    <location>
        <begin position="209"/>
        <end position="224"/>
    </location>
</feature>
<feature type="region of interest" description="Disordered" evidence="1">
    <location>
        <begin position="8"/>
        <end position="39"/>
    </location>
</feature>
<feature type="region of interest" description="Disordered" evidence="1">
    <location>
        <begin position="64"/>
        <end position="90"/>
    </location>
</feature>
<feature type="compositionally biased region" description="Polar residues" evidence="1">
    <location>
        <begin position="576"/>
        <end position="593"/>
    </location>
</feature>
<feature type="compositionally biased region" description="Low complexity" evidence="1">
    <location>
        <begin position="172"/>
        <end position="185"/>
    </location>
</feature>
<dbReference type="AlphaFoldDB" id="A0A8H4GXE1"/>
<protein>
    <submittedName>
        <fullName evidence="2">Uncharacterized protein</fullName>
    </submittedName>
</protein>
<feature type="region of interest" description="Disordered" evidence="1">
    <location>
        <begin position="163"/>
        <end position="228"/>
    </location>
</feature>
<feature type="region of interest" description="Disordered" evidence="1">
    <location>
        <begin position="241"/>
        <end position="357"/>
    </location>
</feature>
<organism evidence="2 3">
    <name type="scientific">Aspergillus fumigatiaffinis</name>
    <dbReference type="NCBI Taxonomy" id="340414"/>
    <lineage>
        <taxon>Eukaryota</taxon>
        <taxon>Fungi</taxon>
        <taxon>Dikarya</taxon>
        <taxon>Ascomycota</taxon>
        <taxon>Pezizomycotina</taxon>
        <taxon>Eurotiomycetes</taxon>
        <taxon>Eurotiomycetidae</taxon>
        <taxon>Eurotiales</taxon>
        <taxon>Aspergillaceae</taxon>
        <taxon>Aspergillus</taxon>
        <taxon>Aspergillus subgen. Fumigati</taxon>
    </lineage>
</organism>
<evidence type="ECO:0000313" key="3">
    <source>
        <dbReference type="Proteomes" id="UP000653565"/>
    </source>
</evidence>
<sequence>MAILKRLFQAEKNPSADTADADETRGQPTQAVNPLQRSLSLNTSRQLDTDEHFQSIEKQFDELHEQMQARPSSSRSHAPTSRASSRFTQRNPRHVDLLDALFSSHRYQVQIANALSPTTPFNEDIAERNMVRFLQGQPRTKKVYSRIISALYQEDVADRNIAKNRMNKRTISRSASSRSQPASASTGEVTQREIGSQSLTRANGGKITPASSRPGSSSSSQPRSLRAHKSTPNIMAECTNASGEQSAPNAGGYLDVPPAHKQGDQWSNTPLPDSPTLPVPMTQGRKIGPSGGRDTPELTRSSPSIRSNGSSTSPRLNSKKNVRDLSINTELAARGKPKSRISHCAIQPPTPSNYDVKQNPSIAEVMNSPLPLRTPTLMFPLPPSNQKAEIVGMFKQALNSSAVTISPHPTFETLQDAIVREINSHEAFRRVPVPVLEAGPLFTPSPSQDSFDRDEISATRGPTRSFSTKEMQFSKLIRRSSFKKHKRGSERKSISTTTPGMVFRRGSPSSRRRRHTDAPPPSPGFLDVPQDRTLADNDQPKEQEQVTYMDILLRSQKSPPNSKLRRSPEASRGFGRTQSTGTLGSYSFSDRSNQTPSVYYMRAQTYSSSSDGRNSFSADGSDEEIIQLPNIATSGVQIQAVDENNVTYMMGTTTPRNAYRLMNWPHGTRRTLSSRGSSVVSASKSAHHPPRHEHLIRSARSVESY</sequence>
<feature type="compositionally biased region" description="Low complexity" evidence="1">
    <location>
        <begin position="299"/>
        <end position="315"/>
    </location>
</feature>
<feature type="compositionally biased region" description="Low complexity" evidence="1">
    <location>
        <begin position="670"/>
        <end position="684"/>
    </location>
</feature>
<evidence type="ECO:0000313" key="2">
    <source>
        <dbReference type="EMBL" id="KAF4230038.1"/>
    </source>
</evidence>
<accession>A0A8H4GXE1</accession>
<feature type="compositionally biased region" description="Polar residues" evidence="1">
    <location>
        <begin position="26"/>
        <end position="39"/>
    </location>
</feature>
<evidence type="ECO:0000256" key="1">
    <source>
        <dbReference type="SAM" id="MobiDB-lite"/>
    </source>
</evidence>